<dbReference type="PANTHER" id="PTHR42953">
    <property type="entry name" value="HIGH-AFFINITY ZINC UPTAKE SYSTEM PROTEIN ZNUA-RELATED"/>
    <property type="match status" value="1"/>
</dbReference>
<evidence type="ECO:0000256" key="4">
    <source>
        <dbReference type="ARBA" id="ARBA00022729"/>
    </source>
</evidence>
<evidence type="ECO:0000313" key="6">
    <source>
        <dbReference type="EMBL" id="MFC3964198.1"/>
    </source>
</evidence>
<dbReference type="InterPro" id="IPR050492">
    <property type="entry name" value="Bact_metal-bind_prot9"/>
</dbReference>
<gene>
    <name evidence="6" type="ORF">ACFO0B_19605</name>
</gene>
<evidence type="ECO:0000313" key="7">
    <source>
        <dbReference type="Proteomes" id="UP001595696"/>
    </source>
</evidence>
<evidence type="ECO:0000256" key="3">
    <source>
        <dbReference type="ARBA" id="ARBA00022723"/>
    </source>
</evidence>
<proteinExistence type="predicted"/>
<dbReference type="SUPFAM" id="SSF53807">
    <property type="entry name" value="Helical backbone' metal receptor"/>
    <property type="match status" value="1"/>
</dbReference>
<dbReference type="RefSeq" id="WP_378613969.1">
    <property type="nucleotide sequence ID" value="NZ_JBHSAX010000017.1"/>
</dbReference>
<dbReference type="PROSITE" id="PS51257">
    <property type="entry name" value="PROKAR_LIPOPROTEIN"/>
    <property type="match status" value="1"/>
</dbReference>
<keyword evidence="2" id="KW-0813">Transport</keyword>
<dbReference type="PANTHER" id="PTHR42953:SF1">
    <property type="entry name" value="METAL-BINDING PROTEIN HI_0362-RELATED"/>
    <property type="match status" value="1"/>
</dbReference>
<keyword evidence="3" id="KW-0479">Metal-binding</keyword>
<dbReference type="Gene3D" id="3.40.50.1980">
    <property type="entry name" value="Nitrogenase molybdenum iron protein domain"/>
    <property type="match status" value="2"/>
</dbReference>
<keyword evidence="7" id="KW-1185">Reference proteome</keyword>
<dbReference type="EMBL" id="JBHSAX010000017">
    <property type="protein sequence ID" value="MFC3964198.1"/>
    <property type="molecule type" value="Genomic_DNA"/>
</dbReference>
<organism evidence="6 7">
    <name type="scientific">Nocardia jiangsuensis</name>
    <dbReference type="NCBI Taxonomy" id="1691563"/>
    <lineage>
        <taxon>Bacteria</taxon>
        <taxon>Bacillati</taxon>
        <taxon>Actinomycetota</taxon>
        <taxon>Actinomycetes</taxon>
        <taxon>Mycobacteriales</taxon>
        <taxon>Nocardiaceae</taxon>
        <taxon>Nocardia</taxon>
    </lineage>
</organism>
<feature type="signal peptide" evidence="5">
    <location>
        <begin position="1"/>
        <end position="23"/>
    </location>
</feature>
<comment type="caution">
    <text evidence="6">The sequence shown here is derived from an EMBL/GenBank/DDBJ whole genome shotgun (WGS) entry which is preliminary data.</text>
</comment>
<keyword evidence="4 5" id="KW-0732">Signal</keyword>
<sequence length="296" mass="31088">MATRFFLRTAGLAVGVATAFALAACGSGSDGSGKPSVVASTDVWGSVAAAVAGPDAEVESLITDPSADPHSHESSAGETAHIAEADLVVFNGGGYDEFVEQALNGRDTPSVDAYSVRTDQSEENEHVWYDVTTVATVADRIAAELGELDAEHAQGYTDRAAEFKGKLAGITAVTDRIATARPDTPVLQTEPLAYYLLRAAKVRDLTPAEFQEAIEQETDPAPAAVAATRDLLTGKQVRVLVYNVQTEGRITQDLRGLAQQNSIPVLEVTETLPDGVDYIAWQTANAEALATAVSPS</sequence>
<protein>
    <submittedName>
        <fullName evidence="6">Metal ABC transporter solute-binding protein, Zn/Mn family</fullName>
    </submittedName>
</protein>
<feature type="chain" id="PRO_5045141255" evidence="5">
    <location>
        <begin position="24"/>
        <end position="296"/>
    </location>
</feature>
<evidence type="ECO:0000256" key="5">
    <source>
        <dbReference type="SAM" id="SignalP"/>
    </source>
</evidence>
<reference evidence="7" key="1">
    <citation type="journal article" date="2019" name="Int. J. Syst. Evol. Microbiol.">
        <title>The Global Catalogue of Microorganisms (GCM) 10K type strain sequencing project: providing services to taxonomists for standard genome sequencing and annotation.</title>
        <authorList>
            <consortium name="The Broad Institute Genomics Platform"/>
            <consortium name="The Broad Institute Genome Sequencing Center for Infectious Disease"/>
            <person name="Wu L."/>
            <person name="Ma J."/>
        </authorList>
    </citation>
    <scope>NUCLEOTIDE SEQUENCE [LARGE SCALE GENOMIC DNA]</scope>
    <source>
        <strain evidence="7">CGMCC 4.7330</strain>
    </source>
</reference>
<comment type="subcellular location">
    <subcellularLocation>
        <location evidence="1">Cell envelope</location>
    </subcellularLocation>
</comment>
<evidence type="ECO:0000256" key="2">
    <source>
        <dbReference type="ARBA" id="ARBA00022448"/>
    </source>
</evidence>
<dbReference type="Proteomes" id="UP001595696">
    <property type="component" value="Unassembled WGS sequence"/>
</dbReference>
<dbReference type="InterPro" id="IPR006127">
    <property type="entry name" value="ZnuA-like"/>
</dbReference>
<accession>A0ABV8DVN1</accession>
<evidence type="ECO:0000256" key="1">
    <source>
        <dbReference type="ARBA" id="ARBA00004196"/>
    </source>
</evidence>
<dbReference type="Pfam" id="PF01297">
    <property type="entry name" value="ZnuA"/>
    <property type="match status" value="1"/>
</dbReference>
<name>A0ABV8DVN1_9NOCA</name>